<dbReference type="PROSITE" id="PS50893">
    <property type="entry name" value="ABC_TRANSPORTER_2"/>
    <property type="match status" value="2"/>
</dbReference>
<evidence type="ECO:0000256" key="3">
    <source>
        <dbReference type="ARBA" id="ARBA00022840"/>
    </source>
</evidence>
<dbReference type="FunFam" id="3.40.50.300:FF:000309">
    <property type="entry name" value="ABC transporter ATP-binding protein"/>
    <property type="match status" value="1"/>
</dbReference>
<keyword evidence="2" id="KW-0547">Nucleotide-binding</keyword>
<dbReference type="Pfam" id="PF12848">
    <property type="entry name" value="ABC_tran_Xtn"/>
    <property type="match status" value="1"/>
</dbReference>
<protein>
    <submittedName>
        <fullName evidence="6">ABC superfamily ATP binding cassette transporter, ABC protein</fullName>
        <ecNumber evidence="6">3.6.3.-</ecNumber>
    </submittedName>
</protein>
<dbReference type="EC" id="3.6.3.-" evidence="6"/>
<reference evidence="6 7" key="1">
    <citation type="submission" date="2011-05" db="EMBL/GenBank/DDBJ databases">
        <authorList>
            <person name="Muzny D."/>
            <person name="Qin X."/>
            <person name="Deng J."/>
            <person name="Jiang H."/>
            <person name="Liu Y."/>
            <person name="Qu J."/>
            <person name="Song X.-Z."/>
            <person name="Zhang L."/>
            <person name="Thornton R."/>
            <person name="Coyle M."/>
            <person name="Francisco L."/>
            <person name="Jackson L."/>
            <person name="Javaid M."/>
            <person name="Korchina V."/>
            <person name="Kovar C."/>
            <person name="Mata R."/>
            <person name="Mathew T."/>
            <person name="Ngo R."/>
            <person name="Nguyen L."/>
            <person name="Nguyen N."/>
            <person name="Okwuonu G."/>
            <person name="Ongeri F."/>
            <person name="Pham C."/>
            <person name="Simmons D."/>
            <person name="Wilczek-Boney K."/>
            <person name="Hale W."/>
            <person name="Jakkamsetti A."/>
            <person name="Pham P."/>
            <person name="Ruth R."/>
            <person name="San Lucas F."/>
            <person name="Warren J."/>
            <person name="Zhang J."/>
            <person name="Zhao Z."/>
            <person name="Zhou C."/>
            <person name="Zhu D."/>
            <person name="Lee S."/>
            <person name="Bess C."/>
            <person name="Blankenburg K."/>
            <person name="Forbes L."/>
            <person name="Fu Q."/>
            <person name="Gubbala S."/>
            <person name="Hirani K."/>
            <person name="Jayaseelan J.C."/>
            <person name="Lara F."/>
            <person name="Munidasa M."/>
            <person name="Palculict T."/>
            <person name="Patil S."/>
            <person name="Pu L.-L."/>
            <person name="Saada N."/>
            <person name="Tang L."/>
            <person name="Weissenberger G."/>
            <person name="Zhu Y."/>
            <person name="Hemphill L."/>
            <person name="Shang Y."/>
            <person name="Youmans B."/>
            <person name="Ayvaz T."/>
            <person name="Ross M."/>
            <person name="Santibanez J."/>
            <person name="Aqrawi P."/>
            <person name="Gross S."/>
            <person name="Joshi V."/>
            <person name="Fowler G."/>
            <person name="Nazareth L."/>
            <person name="Reid J."/>
            <person name="Worley K."/>
            <person name="Petrosino J."/>
            <person name="Highlander S."/>
            <person name="Gibbs R."/>
        </authorList>
    </citation>
    <scope>NUCLEOTIDE SEQUENCE [LARGE SCALE GENOMIC DNA]</scope>
    <source>
        <strain evidence="6 7">ATCC 51191</strain>
    </source>
</reference>
<dbReference type="PANTHER" id="PTHR42855:SF2">
    <property type="entry name" value="DRUG RESISTANCE ABC TRANSPORTER,ATP-BINDING PROTEIN"/>
    <property type="match status" value="1"/>
</dbReference>
<evidence type="ECO:0000256" key="2">
    <source>
        <dbReference type="ARBA" id="ARBA00022741"/>
    </source>
</evidence>
<dbReference type="Pfam" id="PF00005">
    <property type="entry name" value="ABC_tran"/>
    <property type="match status" value="2"/>
</dbReference>
<keyword evidence="6" id="KW-0378">Hydrolase</keyword>
<keyword evidence="4" id="KW-0175">Coiled coil</keyword>
<sequence>MAILQVNDIYMGFSGETLFKDINFSVDEKDKIGIIGVNGAGKTTLIKLLLGLENSEINPVTNERGTISKKSNLKVGYLAQNTQLNKENTVFNELMTVFNNLLEDYNRMQEINFLLTVDLDNFDKLMEELGEISERYERHEGYSIEYKIKQILNGLNIPENLWTMKIENLSGGQNSRVALAKILLEEPDLLILDEPTNHLDLTSIEWLEKILKDYNKAIILISHDIYFLDNVVNRIFEIEGKRLKDYKGNYTDFLIQKEAYLSGEVKAYEKEQEKIKKMEEFIRRYKAGVKSKQARGREKILNRMEKMENPVVTTKKIKLKFDIKAQSVDLVLDIKNLSKTFEDKLLFKDLNLKIYRGERIGLIGKNGTGKSTLLKIINGMEKASSGEFKIGERVSIGYYDQNHQGLGLNNNIIEELMYYFTLSEEEARNICGAFLFREDDIYKKISSLSGGEKARVAFMKLMLEKPNFLILDEPTNHLDIYSREILMDALEDYPGTILVVSHDRNFLDTVVNKIYELKTDGVETFDGDYEAYKQERDNIKVKNEEAVKSYEEQKKAKNRLASLEKKLIRLEEEIQKFEAQKEEVNKKYLLAGKKIM</sequence>
<dbReference type="PANTHER" id="PTHR42855">
    <property type="entry name" value="ABC TRANSPORTER ATP-BINDING SUBUNIT"/>
    <property type="match status" value="1"/>
</dbReference>
<dbReference type="InterPro" id="IPR027417">
    <property type="entry name" value="P-loop_NTPase"/>
</dbReference>
<dbReference type="CDD" id="cd03221">
    <property type="entry name" value="ABCF_EF-3"/>
    <property type="match status" value="2"/>
</dbReference>
<proteinExistence type="predicted"/>
<dbReference type="SUPFAM" id="SSF52540">
    <property type="entry name" value="P-loop containing nucleoside triphosphate hydrolases"/>
    <property type="match status" value="2"/>
</dbReference>
<evidence type="ECO:0000256" key="1">
    <source>
        <dbReference type="ARBA" id="ARBA00022737"/>
    </source>
</evidence>
<dbReference type="FunFam" id="3.40.50.300:FF:000011">
    <property type="entry name" value="Putative ABC transporter ATP-binding component"/>
    <property type="match status" value="1"/>
</dbReference>
<dbReference type="InterPro" id="IPR003439">
    <property type="entry name" value="ABC_transporter-like_ATP-bd"/>
</dbReference>
<dbReference type="GO" id="GO:0003676">
    <property type="term" value="F:nucleic acid binding"/>
    <property type="evidence" value="ECO:0007669"/>
    <property type="project" value="UniProtKB-ARBA"/>
</dbReference>
<dbReference type="GO" id="GO:0016887">
    <property type="term" value="F:ATP hydrolysis activity"/>
    <property type="evidence" value="ECO:0007669"/>
    <property type="project" value="InterPro"/>
</dbReference>
<evidence type="ECO:0000313" key="7">
    <source>
        <dbReference type="Proteomes" id="UP000005392"/>
    </source>
</evidence>
<keyword evidence="1" id="KW-0677">Repeat</keyword>
<dbReference type="GO" id="GO:0005524">
    <property type="term" value="F:ATP binding"/>
    <property type="evidence" value="ECO:0007669"/>
    <property type="project" value="UniProtKB-KW"/>
</dbReference>
<keyword evidence="7" id="KW-1185">Reference proteome</keyword>
<dbReference type="Proteomes" id="UP000005392">
    <property type="component" value="Unassembled WGS sequence"/>
</dbReference>
<dbReference type="InterPro" id="IPR051309">
    <property type="entry name" value="ABCF_ATPase"/>
</dbReference>
<dbReference type="NCBIfam" id="NF000355">
    <property type="entry name" value="ribo_prot_ABC_F"/>
    <property type="match status" value="1"/>
</dbReference>
<feature type="coiled-coil region" evidence="4">
    <location>
        <begin position="529"/>
        <end position="587"/>
    </location>
</feature>
<dbReference type="Gene3D" id="3.40.50.300">
    <property type="entry name" value="P-loop containing nucleotide triphosphate hydrolases"/>
    <property type="match status" value="2"/>
</dbReference>
<dbReference type="STRING" id="76859.RN98_00370"/>
<dbReference type="PATRIC" id="fig|997347.4.peg.180"/>
<dbReference type="HOGENOM" id="CLU_000604_36_0_0"/>
<accession>F9EJT6</accession>
<organism evidence="6 7">
    <name type="scientific">Fusobacterium animalis ATCC 51191</name>
    <dbReference type="NCBI Taxonomy" id="997347"/>
    <lineage>
        <taxon>Bacteria</taxon>
        <taxon>Fusobacteriati</taxon>
        <taxon>Fusobacteriota</taxon>
        <taxon>Fusobacteriia</taxon>
        <taxon>Fusobacteriales</taxon>
        <taxon>Fusobacteriaceae</taxon>
        <taxon>Fusobacterium</taxon>
    </lineage>
</organism>
<evidence type="ECO:0000256" key="4">
    <source>
        <dbReference type="SAM" id="Coils"/>
    </source>
</evidence>
<evidence type="ECO:0000313" key="6">
    <source>
        <dbReference type="EMBL" id="EGQ80783.1"/>
    </source>
</evidence>
<dbReference type="SMART" id="SM00382">
    <property type="entry name" value="AAA"/>
    <property type="match status" value="2"/>
</dbReference>
<dbReference type="InterPro" id="IPR032781">
    <property type="entry name" value="ABC_tran_Xtn"/>
</dbReference>
<feature type="domain" description="ABC transporter" evidence="5">
    <location>
        <begin position="332"/>
        <end position="544"/>
    </location>
</feature>
<gene>
    <name evidence="6" type="ORF">HMPREF9094_0190</name>
</gene>
<dbReference type="InterPro" id="IPR003593">
    <property type="entry name" value="AAA+_ATPase"/>
</dbReference>
<name>F9EJT6_9FUSO</name>
<keyword evidence="3" id="KW-0067">ATP-binding</keyword>
<comment type="caution">
    <text evidence="6">The sequence shown here is derived from an EMBL/GenBank/DDBJ whole genome shotgun (WGS) entry which is preliminary data.</text>
</comment>
<evidence type="ECO:0000259" key="5">
    <source>
        <dbReference type="PROSITE" id="PS50893"/>
    </source>
</evidence>
<dbReference type="EMBL" id="AFQD01000029">
    <property type="protein sequence ID" value="EGQ80783.1"/>
    <property type="molecule type" value="Genomic_DNA"/>
</dbReference>
<feature type="domain" description="ABC transporter" evidence="5">
    <location>
        <begin position="4"/>
        <end position="265"/>
    </location>
</feature>
<dbReference type="AlphaFoldDB" id="F9EJT6"/>